<dbReference type="PANTHER" id="PTHR33977">
    <property type="entry name" value="ZINC ION BINDING PROTEIN"/>
    <property type="match status" value="1"/>
</dbReference>
<keyword evidence="2" id="KW-1185">Reference proteome</keyword>
<dbReference type="AlphaFoldDB" id="A0A103YLW8"/>
<dbReference type="STRING" id="59895.A0A103YLW8"/>
<organism evidence="1 2">
    <name type="scientific">Cynara cardunculus var. scolymus</name>
    <name type="common">Globe artichoke</name>
    <name type="synonym">Cynara scolymus</name>
    <dbReference type="NCBI Taxonomy" id="59895"/>
    <lineage>
        <taxon>Eukaryota</taxon>
        <taxon>Viridiplantae</taxon>
        <taxon>Streptophyta</taxon>
        <taxon>Embryophyta</taxon>
        <taxon>Tracheophyta</taxon>
        <taxon>Spermatophyta</taxon>
        <taxon>Magnoliopsida</taxon>
        <taxon>eudicotyledons</taxon>
        <taxon>Gunneridae</taxon>
        <taxon>Pentapetalae</taxon>
        <taxon>asterids</taxon>
        <taxon>campanulids</taxon>
        <taxon>Asterales</taxon>
        <taxon>Asteraceae</taxon>
        <taxon>Carduoideae</taxon>
        <taxon>Cardueae</taxon>
        <taxon>Carduinae</taxon>
        <taxon>Cynara</taxon>
    </lineage>
</organism>
<proteinExistence type="predicted"/>
<accession>A0A103YLW8</accession>
<name>A0A103YLW8_CYNCS</name>
<comment type="caution">
    <text evidence="1">The sequence shown here is derived from an EMBL/GenBank/DDBJ whole genome shotgun (WGS) entry which is preliminary data.</text>
</comment>
<protein>
    <submittedName>
        <fullName evidence="1">Uncharacterized protein</fullName>
    </submittedName>
</protein>
<evidence type="ECO:0000313" key="2">
    <source>
        <dbReference type="Proteomes" id="UP000243975"/>
    </source>
</evidence>
<dbReference type="Proteomes" id="UP000243975">
    <property type="component" value="Unassembled WGS sequence"/>
</dbReference>
<sequence length="131" mass="15386">MCVNSVRTLPVASQEPCAAIKSYHLNLHASSWPRVDWVIHILITEFHSLYWFNQYVEEMRYFENLSKESWAPNLWYQAMYIPDVDVLLNEQNLQLAKVVSQEHRSFVYTVWNPGSEFSLCDCRASRLGQSL</sequence>
<reference evidence="1 2" key="1">
    <citation type="journal article" date="2016" name="Sci. Rep.">
        <title>The genome sequence of the outbreeding globe artichoke constructed de novo incorporating a phase-aware low-pass sequencing strategy of F1 progeny.</title>
        <authorList>
            <person name="Scaglione D."/>
            <person name="Reyes-Chin-Wo S."/>
            <person name="Acquadro A."/>
            <person name="Froenicke L."/>
            <person name="Portis E."/>
            <person name="Beitel C."/>
            <person name="Tirone M."/>
            <person name="Mauro R."/>
            <person name="Lo Monaco A."/>
            <person name="Mauromicale G."/>
            <person name="Faccioli P."/>
            <person name="Cattivelli L."/>
            <person name="Rieseberg L."/>
            <person name="Michelmore R."/>
            <person name="Lanteri S."/>
        </authorList>
    </citation>
    <scope>NUCLEOTIDE SEQUENCE [LARGE SCALE GENOMIC DNA]</scope>
    <source>
        <strain evidence="1">2C</strain>
    </source>
</reference>
<evidence type="ECO:0000313" key="1">
    <source>
        <dbReference type="EMBL" id="KVI11468.1"/>
    </source>
</evidence>
<dbReference type="EMBL" id="LEKV01000118">
    <property type="protein sequence ID" value="KVI11468.1"/>
    <property type="molecule type" value="Genomic_DNA"/>
</dbReference>
<dbReference type="Gramene" id="KVI11468">
    <property type="protein sequence ID" value="KVI11468"/>
    <property type="gene ID" value="Ccrd_010130"/>
</dbReference>
<gene>
    <name evidence="1" type="ORF">Ccrd_010130</name>
</gene>
<dbReference type="PANTHER" id="PTHR33977:SF4">
    <property type="entry name" value="SWIM-TYPE DOMAIN-CONTAINING PROTEIN"/>
    <property type="match status" value="1"/>
</dbReference>